<dbReference type="Pfam" id="PF21781">
    <property type="entry name" value="DUF6876"/>
    <property type="match status" value="1"/>
</dbReference>
<dbReference type="RefSeq" id="WP_110988866.1">
    <property type="nucleotide sequence ID" value="NZ_CAWNWM010000032.1"/>
</dbReference>
<reference evidence="2 3" key="1">
    <citation type="journal article" date="2018" name="Sci. Rep.">
        <title>A novel species of the marine cyanobacterium Acaryochloris with a unique pigment content and lifestyle.</title>
        <authorList>
            <person name="Partensky F."/>
            <person name="Six C."/>
            <person name="Ratin M."/>
            <person name="Garczarek L."/>
            <person name="Vaulot D."/>
            <person name="Probert I."/>
            <person name="Calteau A."/>
            <person name="Gourvil P."/>
            <person name="Marie D."/>
            <person name="Grebert T."/>
            <person name="Bouchier C."/>
            <person name="Le Panse S."/>
            <person name="Gachenot M."/>
            <person name="Rodriguez F."/>
            <person name="Garrido J.L."/>
        </authorList>
    </citation>
    <scope>NUCLEOTIDE SEQUENCE [LARGE SCALE GENOMIC DNA]</scope>
    <source>
        <strain evidence="2 3">RCC1774</strain>
    </source>
</reference>
<dbReference type="AlphaFoldDB" id="A0A2W1J8I5"/>
<accession>A0A2W1J8I5</accession>
<comment type="caution">
    <text evidence="2">The sequence shown here is derived from an EMBL/GenBank/DDBJ whole genome shotgun (WGS) entry which is preliminary data.</text>
</comment>
<name>A0A2W1J8I5_9CYAN</name>
<gene>
    <name evidence="2" type="ORF">C1752_10480</name>
</gene>
<dbReference type="EMBL" id="PQWO01000032">
    <property type="protein sequence ID" value="PZD70630.1"/>
    <property type="molecule type" value="Genomic_DNA"/>
</dbReference>
<sequence length="125" mass="14125">MITAEKLQAELAQCIGSETLYKHWLKILYTEGVKTLADEAGAHWLIDAIASHQKSYQIIYNPDLQEFQLWTLTVNKDKSAVLACYEDSPSTCEPAITQLIPMTNFPLESIKLYLEQGTLLLPSEH</sequence>
<organism evidence="2 3">
    <name type="scientific">Acaryochloris thomasi RCC1774</name>
    <dbReference type="NCBI Taxonomy" id="1764569"/>
    <lineage>
        <taxon>Bacteria</taxon>
        <taxon>Bacillati</taxon>
        <taxon>Cyanobacteriota</taxon>
        <taxon>Cyanophyceae</taxon>
        <taxon>Acaryochloridales</taxon>
        <taxon>Acaryochloridaceae</taxon>
        <taxon>Acaryochloris</taxon>
        <taxon>Acaryochloris thomasi</taxon>
    </lineage>
</organism>
<dbReference type="InterPro" id="IPR049241">
    <property type="entry name" value="DUF6876"/>
</dbReference>
<dbReference type="Proteomes" id="UP000248857">
    <property type="component" value="Unassembled WGS sequence"/>
</dbReference>
<evidence type="ECO:0000313" key="2">
    <source>
        <dbReference type="EMBL" id="PZD70630.1"/>
    </source>
</evidence>
<feature type="domain" description="DUF6876" evidence="1">
    <location>
        <begin position="6"/>
        <end position="125"/>
    </location>
</feature>
<protein>
    <recommendedName>
        <fullName evidence="1">DUF6876 domain-containing protein</fullName>
    </recommendedName>
</protein>
<evidence type="ECO:0000313" key="3">
    <source>
        <dbReference type="Proteomes" id="UP000248857"/>
    </source>
</evidence>
<keyword evidence="3" id="KW-1185">Reference proteome</keyword>
<dbReference type="OrthoDB" id="1255124at2"/>
<proteinExistence type="predicted"/>
<evidence type="ECO:0000259" key="1">
    <source>
        <dbReference type="Pfam" id="PF21781"/>
    </source>
</evidence>